<dbReference type="CDD" id="cd06529">
    <property type="entry name" value="S24_LexA-like"/>
    <property type="match status" value="1"/>
</dbReference>
<name>A0A1F6YSA9_9BACT</name>
<dbReference type="InterPro" id="IPR039418">
    <property type="entry name" value="LexA-like"/>
</dbReference>
<evidence type="ECO:0000256" key="7">
    <source>
        <dbReference type="ARBA" id="ARBA00023163"/>
    </source>
</evidence>
<comment type="caution">
    <text evidence="12">The sequence shown here is derived from an EMBL/GenBank/DDBJ whole genome shotgun (WGS) entry which is preliminary data.</text>
</comment>
<dbReference type="SUPFAM" id="SSF51306">
    <property type="entry name" value="LexA/Signal peptidase"/>
    <property type="match status" value="1"/>
</dbReference>
<dbReference type="InterPro" id="IPR036390">
    <property type="entry name" value="WH_DNA-bd_sf"/>
</dbReference>
<accession>A0A1F6YSA9</accession>
<evidence type="ECO:0000256" key="9">
    <source>
        <dbReference type="ARBA" id="ARBA00023236"/>
    </source>
</evidence>
<dbReference type="GO" id="GO:0004252">
    <property type="term" value="F:serine-type endopeptidase activity"/>
    <property type="evidence" value="ECO:0007669"/>
    <property type="project" value="InterPro"/>
</dbReference>
<keyword evidence="4" id="KW-0378">Hydrolase</keyword>
<dbReference type="Proteomes" id="UP000178975">
    <property type="component" value="Unassembled WGS sequence"/>
</dbReference>
<organism evidence="12 13">
    <name type="scientific">Candidatus Nomurabacteria bacterium RIFOXYC2_FULL_36_19</name>
    <dbReference type="NCBI Taxonomy" id="1801806"/>
    <lineage>
        <taxon>Bacteria</taxon>
        <taxon>Candidatus Nomuraibacteriota</taxon>
    </lineage>
</organism>
<dbReference type="InterPro" id="IPR015927">
    <property type="entry name" value="Peptidase_S24_S26A/B/C"/>
</dbReference>
<dbReference type="SUPFAM" id="SSF46785">
    <property type="entry name" value="Winged helix' DNA-binding domain"/>
    <property type="match status" value="1"/>
</dbReference>
<dbReference type="Pfam" id="PF00717">
    <property type="entry name" value="Peptidase_S24"/>
    <property type="match status" value="1"/>
</dbReference>
<evidence type="ECO:0000259" key="10">
    <source>
        <dbReference type="Pfam" id="PF00717"/>
    </source>
</evidence>
<dbReference type="GO" id="GO:0009432">
    <property type="term" value="P:SOS response"/>
    <property type="evidence" value="ECO:0007669"/>
    <property type="project" value="UniProtKB-KW"/>
</dbReference>
<sequence>MIGKKQKEIYNFIVSYAKKYGYAPSLEEIAKNFSSFLAYPSSAYYHVKKLQDEGYIERESNIPRSISIYTDKVVKTPFLKKIGLDSIRIPILGAVNAGPATIFAEENIEGYLKISRNDLDIKNGVFALRVEGDSMNKAKIDKKNIEQGDFVLIDSQYRNPKNGDFVLSVIDGCANIKKFERDNKNGDIKLVSESTNSIHKPIYVSSEDDFMVNGKIIGVVKK</sequence>
<keyword evidence="7" id="KW-0804">Transcription</keyword>
<dbReference type="GO" id="GO:0006508">
    <property type="term" value="P:proteolysis"/>
    <property type="evidence" value="ECO:0007669"/>
    <property type="project" value="InterPro"/>
</dbReference>
<keyword evidence="9" id="KW-0742">SOS response</keyword>
<evidence type="ECO:0000256" key="5">
    <source>
        <dbReference type="ARBA" id="ARBA00023015"/>
    </source>
</evidence>
<dbReference type="NCBIfam" id="TIGR00498">
    <property type="entry name" value="lexA"/>
    <property type="match status" value="1"/>
</dbReference>
<dbReference type="InterPro" id="IPR050077">
    <property type="entry name" value="LexA_repressor"/>
</dbReference>
<feature type="domain" description="Peptidase S24/S26A/S26B/S26C" evidence="10">
    <location>
        <begin position="90"/>
        <end position="217"/>
    </location>
</feature>
<dbReference type="Pfam" id="PF01726">
    <property type="entry name" value="LexA_DNA_bind"/>
    <property type="match status" value="1"/>
</dbReference>
<dbReference type="Gene3D" id="2.10.109.10">
    <property type="entry name" value="Umud Fragment, subunit A"/>
    <property type="match status" value="1"/>
</dbReference>
<dbReference type="Gene3D" id="1.10.10.10">
    <property type="entry name" value="Winged helix-like DNA-binding domain superfamily/Winged helix DNA-binding domain"/>
    <property type="match status" value="1"/>
</dbReference>
<evidence type="ECO:0000256" key="1">
    <source>
        <dbReference type="ARBA" id="ARBA00022491"/>
    </source>
</evidence>
<feature type="domain" description="LexA repressor DNA-binding" evidence="11">
    <location>
        <begin position="4"/>
        <end position="64"/>
    </location>
</feature>
<dbReference type="PANTHER" id="PTHR33516:SF2">
    <property type="entry name" value="LEXA REPRESSOR-RELATED"/>
    <property type="match status" value="1"/>
</dbReference>
<keyword evidence="3" id="KW-0227">DNA damage</keyword>
<keyword evidence="2" id="KW-0235">DNA replication</keyword>
<evidence type="ECO:0000256" key="4">
    <source>
        <dbReference type="ARBA" id="ARBA00022801"/>
    </source>
</evidence>
<reference evidence="12 13" key="1">
    <citation type="journal article" date="2016" name="Nat. Commun.">
        <title>Thousands of microbial genomes shed light on interconnected biogeochemical processes in an aquifer system.</title>
        <authorList>
            <person name="Anantharaman K."/>
            <person name="Brown C.T."/>
            <person name="Hug L.A."/>
            <person name="Sharon I."/>
            <person name="Castelle C.J."/>
            <person name="Probst A.J."/>
            <person name="Thomas B.C."/>
            <person name="Singh A."/>
            <person name="Wilkins M.J."/>
            <person name="Karaoz U."/>
            <person name="Brodie E.L."/>
            <person name="Williams K.H."/>
            <person name="Hubbard S.S."/>
            <person name="Banfield J.F."/>
        </authorList>
    </citation>
    <scope>NUCLEOTIDE SEQUENCE [LARGE SCALE GENOMIC DNA]</scope>
</reference>
<evidence type="ECO:0000313" key="13">
    <source>
        <dbReference type="Proteomes" id="UP000178975"/>
    </source>
</evidence>
<evidence type="ECO:0000256" key="8">
    <source>
        <dbReference type="ARBA" id="ARBA00023204"/>
    </source>
</evidence>
<protein>
    <submittedName>
        <fullName evidence="12">Repressor LexA</fullName>
    </submittedName>
</protein>
<evidence type="ECO:0000256" key="3">
    <source>
        <dbReference type="ARBA" id="ARBA00022763"/>
    </source>
</evidence>
<keyword evidence="1" id="KW-0678">Repressor</keyword>
<dbReference type="PANTHER" id="PTHR33516">
    <property type="entry name" value="LEXA REPRESSOR"/>
    <property type="match status" value="1"/>
</dbReference>
<evidence type="ECO:0000313" key="12">
    <source>
        <dbReference type="EMBL" id="OGJ09262.1"/>
    </source>
</evidence>
<dbReference type="GO" id="GO:0006260">
    <property type="term" value="P:DNA replication"/>
    <property type="evidence" value="ECO:0007669"/>
    <property type="project" value="UniProtKB-KW"/>
</dbReference>
<evidence type="ECO:0000256" key="2">
    <source>
        <dbReference type="ARBA" id="ARBA00022705"/>
    </source>
</evidence>
<keyword evidence="6" id="KW-0238">DNA-binding</keyword>
<evidence type="ECO:0000256" key="6">
    <source>
        <dbReference type="ARBA" id="ARBA00023125"/>
    </source>
</evidence>
<dbReference type="GO" id="GO:0006281">
    <property type="term" value="P:DNA repair"/>
    <property type="evidence" value="ECO:0007669"/>
    <property type="project" value="UniProtKB-KW"/>
</dbReference>
<dbReference type="InterPro" id="IPR036388">
    <property type="entry name" value="WH-like_DNA-bd_sf"/>
</dbReference>
<dbReference type="GO" id="GO:0003677">
    <property type="term" value="F:DNA binding"/>
    <property type="evidence" value="ECO:0007669"/>
    <property type="project" value="UniProtKB-KW"/>
</dbReference>
<dbReference type="InterPro" id="IPR036286">
    <property type="entry name" value="LexA/Signal_pep-like_sf"/>
</dbReference>
<dbReference type="AlphaFoldDB" id="A0A1F6YSA9"/>
<keyword evidence="8" id="KW-0234">DNA repair</keyword>
<keyword evidence="5" id="KW-0805">Transcription regulation</keyword>
<dbReference type="GO" id="GO:0045892">
    <property type="term" value="P:negative regulation of DNA-templated transcription"/>
    <property type="evidence" value="ECO:0007669"/>
    <property type="project" value="InterPro"/>
</dbReference>
<evidence type="ECO:0000259" key="11">
    <source>
        <dbReference type="Pfam" id="PF01726"/>
    </source>
</evidence>
<gene>
    <name evidence="12" type="ORF">A2456_00900</name>
</gene>
<dbReference type="InterPro" id="IPR006200">
    <property type="entry name" value="LexA"/>
</dbReference>
<dbReference type="EMBL" id="MFWE01000025">
    <property type="protein sequence ID" value="OGJ09262.1"/>
    <property type="molecule type" value="Genomic_DNA"/>
</dbReference>
<proteinExistence type="predicted"/>
<dbReference type="InterPro" id="IPR006199">
    <property type="entry name" value="LexA_DNA-bd_dom"/>
</dbReference>